<accession>B8FBM6</accession>
<feature type="transmembrane region" description="Helical" evidence="2">
    <location>
        <begin position="29"/>
        <end position="50"/>
    </location>
</feature>
<feature type="region of interest" description="Disordered" evidence="1">
    <location>
        <begin position="348"/>
        <end position="368"/>
    </location>
</feature>
<evidence type="ECO:0000259" key="3">
    <source>
        <dbReference type="Pfam" id="PF12158"/>
    </source>
</evidence>
<evidence type="ECO:0000256" key="1">
    <source>
        <dbReference type="SAM" id="MobiDB-lite"/>
    </source>
</evidence>
<dbReference type="InterPro" id="IPR021994">
    <property type="entry name" value="DUF3592"/>
</dbReference>
<feature type="transmembrane region" description="Helical" evidence="2">
    <location>
        <begin position="319"/>
        <end position="342"/>
    </location>
</feature>
<dbReference type="Pfam" id="PF12158">
    <property type="entry name" value="DUF3592"/>
    <property type="match status" value="2"/>
</dbReference>
<feature type="transmembrane region" description="Helical" evidence="2">
    <location>
        <begin position="423"/>
        <end position="452"/>
    </location>
</feature>
<keyword evidence="5" id="KW-1185">Reference proteome</keyword>
<feature type="transmembrane region" description="Helical" evidence="2">
    <location>
        <begin position="195"/>
        <end position="216"/>
    </location>
</feature>
<keyword evidence="2" id="KW-0812">Transmembrane</keyword>
<name>B8FBM6_DESAL</name>
<feature type="domain" description="DUF3592" evidence="3">
    <location>
        <begin position="232"/>
        <end position="315"/>
    </location>
</feature>
<keyword evidence="2" id="KW-1133">Transmembrane helix</keyword>
<evidence type="ECO:0000313" key="5">
    <source>
        <dbReference type="Proteomes" id="UP000000739"/>
    </source>
</evidence>
<proteinExistence type="predicted"/>
<dbReference type="KEGG" id="dal:Dalk_3089"/>
<reference evidence="4 5" key="1">
    <citation type="journal article" date="2012" name="Environ. Microbiol.">
        <title>The genome sequence of Desulfatibacillum alkenivorans AK-01: a blueprint for anaerobic alkane oxidation.</title>
        <authorList>
            <person name="Callaghan A.V."/>
            <person name="Morris B.E."/>
            <person name="Pereira I.A."/>
            <person name="McInerney M.J."/>
            <person name="Austin R.N."/>
            <person name="Groves J.T."/>
            <person name="Kukor J.J."/>
            <person name="Suflita J.M."/>
            <person name="Young L.Y."/>
            <person name="Zylstra G.J."/>
            <person name="Wawrik B."/>
        </authorList>
    </citation>
    <scope>NUCLEOTIDE SEQUENCE [LARGE SCALE GENOMIC DNA]</scope>
    <source>
        <strain evidence="4 5">AK-01</strain>
    </source>
</reference>
<keyword evidence="2" id="KW-0472">Membrane</keyword>
<organism evidence="4 5">
    <name type="scientific">Desulfatibacillum aliphaticivorans</name>
    <dbReference type="NCBI Taxonomy" id="218208"/>
    <lineage>
        <taxon>Bacteria</taxon>
        <taxon>Pseudomonadati</taxon>
        <taxon>Thermodesulfobacteriota</taxon>
        <taxon>Desulfobacteria</taxon>
        <taxon>Desulfobacterales</taxon>
        <taxon>Desulfatibacillaceae</taxon>
        <taxon>Desulfatibacillum</taxon>
    </lineage>
</organism>
<dbReference type="AlphaFoldDB" id="B8FBM6"/>
<feature type="domain" description="DUF3592" evidence="3">
    <location>
        <begin position="65"/>
        <end position="143"/>
    </location>
</feature>
<protein>
    <recommendedName>
        <fullName evidence="3">DUF3592 domain-containing protein</fullName>
    </recommendedName>
</protein>
<sequence length="582" mass="64799">MANHPHTKFFQGNTNTMRTDGKTGIIQRLFMSLFGLIFMAAGGFFAYMILTDVWDNYQTRSWTKTPCVIMESQVDVVRDGYRFRVGYQYSFNGREWTSHKLNLKDDNVFSKVGEADAKVRQYAPGGETYCYVNPKMPGQSILEFSSLAMGFAVFLPMIFIVIGAAVFIGGWTSSSKPERQVRSKADGGSSWKGRLGGAAFFSIFFLAGSLIGYYFFLSPWINSLTSGDWKRTECTILSSRVQTHDGDDGDTYSVDILYAYEVNGRAYRSSQYSFMTGSSSGYSGKKEIVRRYPAGSQAVCYVNPDDPSEAVLNKSLGGMAWFAILPLIFMIVGGVGILYSLFGAKDKRPSYTRSRKRPQTAGFSESFKGENADVTGGGMTILKPKYSPWFKVFGSLFAAVFWNGIVGIAVFQCVKGWMTGNGSIGFTIFISIFVLIGIAIIFGFFHAVLAAFNPKLTITLFSDFICIGDEVSFNWEFKGSANRISRFTLTLTGTEAASYRRGTDTITATHNFYQMVVTEQTNAAFMQRGQGRIAIPGESMHTFKSSNNEIMWVLKAHCDISKWPDTKDDYTISIHPLQEGRF</sequence>
<dbReference type="HOGENOM" id="CLU_468294_0_0_7"/>
<dbReference type="eggNOG" id="ENOG5030P5F">
    <property type="taxonomic scope" value="Bacteria"/>
</dbReference>
<dbReference type="RefSeq" id="WP_015947839.1">
    <property type="nucleotide sequence ID" value="NC_011768.1"/>
</dbReference>
<gene>
    <name evidence="4" type="ordered locus">Dalk_3089</name>
</gene>
<feature type="transmembrane region" description="Helical" evidence="2">
    <location>
        <begin position="389"/>
        <end position="411"/>
    </location>
</feature>
<dbReference type="EMBL" id="CP001322">
    <property type="protein sequence ID" value="ACL04779.1"/>
    <property type="molecule type" value="Genomic_DNA"/>
</dbReference>
<evidence type="ECO:0000313" key="4">
    <source>
        <dbReference type="EMBL" id="ACL04779.1"/>
    </source>
</evidence>
<dbReference type="Proteomes" id="UP000000739">
    <property type="component" value="Chromosome"/>
</dbReference>
<evidence type="ECO:0000256" key="2">
    <source>
        <dbReference type="SAM" id="Phobius"/>
    </source>
</evidence>
<feature type="transmembrane region" description="Helical" evidence="2">
    <location>
        <begin position="147"/>
        <end position="174"/>
    </location>
</feature>